<evidence type="ECO:0000256" key="3">
    <source>
        <dbReference type="RuleBase" id="RU000363"/>
    </source>
</evidence>
<proteinExistence type="inferred from homology"/>
<comment type="similarity">
    <text evidence="1 3">Belongs to the short-chain dehydrogenases/reductases (SDR) family.</text>
</comment>
<dbReference type="InterPro" id="IPR036291">
    <property type="entry name" value="NAD(P)-bd_dom_sf"/>
</dbReference>
<dbReference type="Proteomes" id="UP000515871">
    <property type="component" value="Chromosome"/>
</dbReference>
<evidence type="ECO:0000313" key="5">
    <source>
        <dbReference type="EMBL" id="QNL94923.1"/>
    </source>
</evidence>
<name>A0A8I0EWG8_9ACTN</name>
<keyword evidence="2" id="KW-0560">Oxidoreductase</keyword>
<dbReference type="InterPro" id="IPR020904">
    <property type="entry name" value="Sc_DH/Rdtase_CS"/>
</dbReference>
<dbReference type="EMBL" id="CP060587">
    <property type="protein sequence ID" value="QNL94923.1"/>
    <property type="molecule type" value="Genomic_DNA"/>
</dbReference>
<dbReference type="SUPFAM" id="SSF51735">
    <property type="entry name" value="NAD(P)-binding Rossmann-fold domains"/>
    <property type="match status" value="1"/>
</dbReference>
<dbReference type="Gene3D" id="3.40.50.720">
    <property type="entry name" value="NAD(P)-binding Rossmann-like Domain"/>
    <property type="match status" value="1"/>
</dbReference>
<dbReference type="EMBL" id="JACTVM010000004">
    <property type="protein sequence ID" value="MBC9227504.1"/>
    <property type="molecule type" value="Genomic_DNA"/>
</dbReference>
<evidence type="ECO:0000256" key="2">
    <source>
        <dbReference type="ARBA" id="ARBA00023002"/>
    </source>
</evidence>
<evidence type="ECO:0000256" key="1">
    <source>
        <dbReference type="ARBA" id="ARBA00006484"/>
    </source>
</evidence>
<dbReference type="PANTHER" id="PTHR45024:SF2">
    <property type="entry name" value="SCP2 DOMAIN-CONTAINING PROTEIN"/>
    <property type="match status" value="1"/>
</dbReference>
<reference evidence="4" key="1">
    <citation type="submission" date="2020-09" db="EMBL/GenBank/DDBJ databases">
        <title>Novel species in genus Aeromicrobium.</title>
        <authorList>
            <person name="Zhang G."/>
        </authorList>
    </citation>
    <scope>NUCLEOTIDE SEQUENCE</scope>
    <source>
        <strain evidence="6">zg-629</strain>
        <strain evidence="5">Zg-629</strain>
        <strain evidence="4">Zg-636</strain>
    </source>
</reference>
<dbReference type="Proteomes" id="UP000620591">
    <property type="component" value="Unassembled WGS sequence"/>
</dbReference>
<accession>A0A8I0EWG8</accession>
<dbReference type="Pfam" id="PF00106">
    <property type="entry name" value="adh_short"/>
    <property type="match status" value="1"/>
</dbReference>
<dbReference type="GO" id="GO:0016491">
    <property type="term" value="F:oxidoreductase activity"/>
    <property type="evidence" value="ECO:0007669"/>
    <property type="project" value="UniProtKB-KW"/>
</dbReference>
<keyword evidence="6" id="KW-1185">Reference proteome</keyword>
<dbReference type="PRINTS" id="PR00081">
    <property type="entry name" value="GDHRDH"/>
</dbReference>
<evidence type="ECO:0000313" key="4">
    <source>
        <dbReference type="EMBL" id="MBC9227504.1"/>
    </source>
</evidence>
<evidence type="ECO:0000313" key="6">
    <source>
        <dbReference type="Proteomes" id="UP000515871"/>
    </source>
</evidence>
<dbReference type="PROSITE" id="PS00061">
    <property type="entry name" value="ADH_SHORT"/>
    <property type="match status" value="1"/>
</dbReference>
<sequence>MSRALDGRVAVVTGGGKGLGRAFALHLAEAGAAVVVNNRNRQVDENGLGPADHVVAEIVARGGRAVANHDDVADPAIGDRLVADALEHFGRLDILVTSAAVSAPQMAHKTTAESFRQVMDINVTGTVLPAAAAMAHMRRAGSGRVVLIASTAGLHGETTVSAYAASKGAVIAFGRTAAVEGAGKNVLTNVVLPYATTQMTEAGMDPRHADRMRSDLVAPLVTALASPESTINGQVIVAAGSALRAADAVEWGTVGYDADQPIEPAVLEQLLTQSRAGDPHTFTHAQNAFQSLAADLAASSHP</sequence>
<dbReference type="InterPro" id="IPR051687">
    <property type="entry name" value="Peroxisomal_Beta-Oxidation"/>
</dbReference>
<evidence type="ECO:0000313" key="7">
    <source>
        <dbReference type="Proteomes" id="UP000620591"/>
    </source>
</evidence>
<gene>
    <name evidence="5" type="ORF">H9L21_02900</name>
    <name evidence="4" type="ORF">IBG24_14390</name>
</gene>
<dbReference type="AlphaFoldDB" id="A0A8I0EWG8"/>
<dbReference type="PRINTS" id="PR00080">
    <property type="entry name" value="SDRFAMILY"/>
</dbReference>
<dbReference type="InterPro" id="IPR002347">
    <property type="entry name" value="SDR_fam"/>
</dbReference>
<protein>
    <submittedName>
        <fullName evidence="4">SDR family NAD(P)-dependent oxidoreductase</fullName>
    </submittedName>
</protein>
<dbReference type="PANTHER" id="PTHR45024">
    <property type="entry name" value="DEHYDROGENASES, SHORT CHAIN"/>
    <property type="match status" value="1"/>
</dbReference>
<dbReference type="RefSeq" id="WP_154595760.1">
    <property type="nucleotide sequence ID" value="NZ_CP060587.1"/>
</dbReference>
<organism evidence="4 7">
    <name type="scientific">Aeromicrobium senzhongii</name>
    <dbReference type="NCBI Taxonomy" id="2663859"/>
    <lineage>
        <taxon>Bacteria</taxon>
        <taxon>Bacillati</taxon>
        <taxon>Actinomycetota</taxon>
        <taxon>Actinomycetes</taxon>
        <taxon>Propionibacteriales</taxon>
        <taxon>Nocardioidaceae</taxon>
        <taxon>Aeromicrobium</taxon>
    </lineage>
</organism>